<sequence>MFTKKQSNVRVPNDRYYESVDVYITNDELQKLLIQWGLPENEVDAYLITDDDDEKYSFDEFYQNMKPICDFAYENMVVSNDDQVVQPLHPHSN</sequence>
<name>A0A819IPY0_9BILA</name>
<reference evidence="2" key="1">
    <citation type="submission" date="2021-02" db="EMBL/GenBank/DDBJ databases">
        <authorList>
            <person name="Nowell W R."/>
        </authorList>
    </citation>
    <scope>NUCLEOTIDE SEQUENCE</scope>
</reference>
<dbReference type="EMBL" id="CAJOBB010001904">
    <property type="protein sequence ID" value="CAF3917465.1"/>
    <property type="molecule type" value="Genomic_DNA"/>
</dbReference>
<dbReference type="InterPro" id="IPR011992">
    <property type="entry name" value="EF-hand-dom_pair"/>
</dbReference>
<gene>
    <name evidence="1" type="ORF">IZO911_LOCUS11198</name>
    <name evidence="2" type="ORF">KXQ929_LOCUS23703</name>
</gene>
<organism evidence="2 3">
    <name type="scientific">Adineta steineri</name>
    <dbReference type="NCBI Taxonomy" id="433720"/>
    <lineage>
        <taxon>Eukaryota</taxon>
        <taxon>Metazoa</taxon>
        <taxon>Spiralia</taxon>
        <taxon>Gnathifera</taxon>
        <taxon>Rotifera</taxon>
        <taxon>Eurotatoria</taxon>
        <taxon>Bdelloidea</taxon>
        <taxon>Adinetida</taxon>
        <taxon>Adinetidae</taxon>
        <taxon>Adineta</taxon>
    </lineage>
</organism>
<dbReference type="AlphaFoldDB" id="A0A819IPY0"/>
<dbReference type="SUPFAM" id="SSF47473">
    <property type="entry name" value="EF-hand"/>
    <property type="match status" value="1"/>
</dbReference>
<evidence type="ECO:0000313" key="2">
    <source>
        <dbReference type="EMBL" id="CAF3917465.1"/>
    </source>
</evidence>
<evidence type="ECO:0000313" key="3">
    <source>
        <dbReference type="Proteomes" id="UP000663868"/>
    </source>
</evidence>
<dbReference type="Proteomes" id="UP000663868">
    <property type="component" value="Unassembled WGS sequence"/>
</dbReference>
<evidence type="ECO:0000313" key="1">
    <source>
        <dbReference type="EMBL" id="CAF0881206.1"/>
    </source>
</evidence>
<comment type="caution">
    <text evidence="2">The sequence shown here is derived from an EMBL/GenBank/DDBJ whole genome shotgun (WGS) entry which is preliminary data.</text>
</comment>
<proteinExistence type="predicted"/>
<protein>
    <submittedName>
        <fullName evidence="2">Uncharacterized protein</fullName>
    </submittedName>
</protein>
<accession>A0A819IPY0</accession>
<dbReference type="Proteomes" id="UP000663860">
    <property type="component" value="Unassembled WGS sequence"/>
</dbReference>
<dbReference type="EMBL" id="CAJNOE010000083">
    <property type="protein sequence ID" value="CAF0881206.1"/>
    <property type="molecule type" value="Genomic_DNA"/>
</dbReference>